<dbReference type="OrthoDB" id="6314641at2"/>
<name>A0A5S3VDX7_9GAMM</name>
<protein>
    <submittedName>
        <fullName evidence="2">Uncharacterized protein</fullName>
    </submittedName>
</protein>
<organism evidence="2 3">
    <name type="scientific">Pseudoalteromonas aurantia</name>
    <dbReference type="NCBI Taxonomy" id="43654"/>
    <lineage>
        <taxon>Bacteria</taxon>
        <taxon>Pseudomonadati</taxon>
        <taxon>Pseudomonadota</taxon>
        <taxon>Gammaproteobacteria</taxon>
        <taxon>Alteromonadales</taxon>
        <taxon>Pseudoalteromonadaceae</taxon>
        <taxon>Pseudoalteromonas</taxon>
    </lineage>
</organism>
<sequence>MIAWKLSQIAALTPYKLREKQQILALAIAELSGTQKVCLRIAKLCVLIPFFIMFAYIKGWGLVPLLLVAGLLYPLLTSPIDIWFAKTHFAQAISLFKQQNITQAN</sequence>
<reference evidence="3" key="2">
    <citation type="submission" date="2019-06" db="EMBL/GenBank/DDBJ databases">
        <title>Co-occurence of chitin degradation, pigmentation and bioactivity in marine Pseudoalteromonas.</title>
        <authorList>
            <person name="Sonnenschein E.C."/>
            <person name="Bech P.K."/>
        </authorList>
    </citation>
    <scope>NUCLEOTIDE SEQUENCE [LARGE SCALE GENOMIC DNA]</scope>
    <source>
        <strain evidence="3">S3790</strain>
    </source>
</reference>
<evidence type="ECO:0000313" key="3">
    <source>
        <dbReference type="Proteomes" id="UP000307217"/>
    </source>
</evidence>
<comment type="caution">
    <text evidence="2">The sequence shown here is derived from an EMBL/GenBank/DDBJ whole genome shotgun (WGS) entry which is preliminary data.</text>
</comment>
<keyword evidence="1" id="KW-0812">Transmembrane</keyword>
<evidence type="ECO:0000256" key="1">
    <source>
        <dbReference type="SAM" id="Phobius"/>
    </source>
</evidence>
<accession>A0A5S3VDX7</accession>
<evidence type="ECO:0000313" key="2">
    <source>
        <dbReference type="EMBL" id="TMO70517.1"/>
    </source>
</evidence>
<dbReference type="Proteomes" id="UP000307217">
    <property type="component" value="Unassembled WGS sequence"/>
</dbReference>
<dbReference type="AlphaFoldDB" id="A0A5S3VDX7"/>
<dbReference type="RefSeq" id="WP_138589659.1">
    <property type="nucleotide sequence ID" value="NZ_PNBX01000003.1"/>
</dbReference>
<gene>
    <name evidence="2" type="ORF">CWC19_01485</name>
</gene>
<dbReference type="EMBL" id="PNBX01000003">
    <property type="protein sequence ID" value="TMO70517.1"/>
    <property type="molecule type" value="Genomic_DNA"/>
</dbReference>
<keyword evidence="1" id="KW-0472">Membrane</keyword>
<feature type="transmembrane region" description="Helical" evidence="1">
    <location>
        <begin position="37"/>
        <end position="57"/>
    </location>
</feature>
<keyword evidence="1" id="KW-1133">Transmembrane helix</keyword>
<reference evidence="2 3" key="1">
    <citation type="submission" date="2018-01" db="EMBL/GenBank/DDBJ databases">
        <authorList>
            <person name="Paulsen S."/>
            <person name="Gram L.K."/>
        </authorList>
    </citation>
    <scope>NUCLEOTIDE SEQUENCE [LARGE SCALE GENOMIC DNA]</scope>
    <source>
        <strain evidence="2 3">S3790</strain>
    </source>
</reference>
<proteinExistence type="predicted"/>